<dbReference type="EMBL" id="LXQA011129532">
    <property type="protein sequence ID" value="MCI86008.1"/>
    <property type="molecule type" value="Genomic_DNA"/>
</dbReference>
<proteinExistence type="predicted"/>
<comment type="caution">
    <text evidence="1">The sequence shown here is derived from an EMBL/GenBank/DDBJ whole genome shotgun (WGS) entry which is preliminary data.</text>
</comment>
<reference evidence="1 2" key="1">
    <citation type="journal article" date="2018" name="Front. Plant Sci.">
        <title>Red Clover (Trifolium pratense) and Zigzag Clover (T. medium) - A Picture of Genomic Similarities and Differences.</title>
        <authorList>
            <person name="Dluhosova J."/>
            <person name="Istvanek J."/>
            <person name="Nedelnik J."/>
            <person name="Repkova J."/>
        </authorList>
    </citation>
    <scope>NUCLEOTIDE SEQUENCE [LARGE SCALE GENOMIC DNA]</scope>
    <source>
        <strain evidence="2">cv. 10/8</strain>
        <tissue evidence="1">Leaf</tissue>
    </source>
</reference>
<dbReference type="Proteomes" id="UP000265520">
    <property type="component" value="Unassembled WGS sequence"/>
</dbReference>
<sequence length="51" mass="5868">MGRVKQLIKSDCQDFSFDGGRDRSWSSSWAKLLRLSGIRDKLGWARVLLAR</sequence>
<organism evidence="1 2">
    <name type="scientific">Trifolium medium</name>
    <dbReference type="NCBI Taxonomy" id="97028"/>
    <lineage>
        <taxon>Eukaryota</taxon>
        <taxon>Viridiplantae</taxon>
        <taxon>Streptophyta</taxon>
        <taxon>Embryophyta</taxon>
        <taxon>Tracheophyta</taxon>
        <taxon>Spermatophyta</taxon>
        <taxon>Magnoliopsida</taxon>
        <taxon>eudicotyledons</taxon>
        <taxon>Gunneridae</taxon>
        <taxon>Pentapetalae</taxon>
        <taxon>rosids</taxon>
        <taxon>fabids</taxon>
        <taxon>Fabales</taxon>
        <taxon>Fabaceae</taxon>
        <taxon>Papilionoideae</taxon>
        <taxon>50 kb inversion clade</taxon>
        <taxon>NPAAA clade</taxon>
        <taxon>Hologalegina</taxon>
        <taxon>IRL clade</taxon>
        <taxon>Trifolieae</taxon>
        <taxon>Trifolium</taxon>
    </lineage>
</organism>
<protein>
    <submittedName>
        <fullName evidence="1">Uncharacterized protein</fullName>
    </submittedName>
</protein>
<feature type="non-terminal residue" evidence="1">
    <location>
        <position position="51"/>
    </location>
</feature>
<dbReference type="AlphaFoldDB" id="A0A392VCF3"/>
<keyword evidence="2" id="KW-1185">Reference proteome</keyword>
<name>A0A392VCF3_9FABA</name>
<accession>A0A392VCF3</accession>
<evidence type="ECO:0000313" key="2">
    <source>
        <dbReference type="Proteomes" id="UP000265520"/>
    </source>
</evidence>
<evidence type="ECO:0000313" key="1">
    <source>
        <dbReference type="EMBL" id="MCI86008.1"/>
    </source>
</evidence>